<dbReference type="GO" id="GO:0008360">
    <property type="term" value="P:regulation of cell shape"/>
    <property type="evidence" value="ECO:0007669"/>
    <property type="project" value="UniProtKB-KW"/>
</dbReference>
<keyword evidence="10 20" id="KW-0285">Flavoprotein</keyword>
<dbReference type="InterPro" id="IPR036318">
    <property type="entry name" value="FAD-bd_PCMH-like_sf"/>
</dbReference>
<keyword evidence="17 20" id="KW-0961">Cell wall biogenesis/degradation</keyword>
<dbReference type="PANTHER" id="PTHR21071:SF4">
    <property type="entry name" value="UDP-N-ACETYLENOLPYRUVOYLGLUCOSAMINE REDUCTASE"/>
    <property type="match status" value="1"/>
</dbReference>
<comment type="cofactor">
    <cofactor evidence="1 20">
        <name>FAD</name>
        <dbReference type="ChEBI" id="CHEBI:57692"/>
    </cofactor>
</comment>
<dbReference type="SUPFAM" id="SSF56194">
    <property type="entry name" value="Uridine diphospho-N-Acetylenolpyruvylglucosamine reductase, MurB, C-terminal domain"/>
    <property type="match status" value="1"/>
</dbReference>
<dbReference type="Gene3D" id="3.30.465.10">
    <property type="match status" value="1"/>
</dbReference>
<name>A0AAU8BI37_9VIBR</name>
<evidence type="ECO:0000256" key="12">
    <source>
        <dbReference type="ARBA" id="ARBA00022857"/>
    </source>
</evidence>
<dbReference type="NCBIfam" id="NF000755">
    <property type="entry name" value="PRK00046.1"/>
    <property type="match status" value="1"/>
</dbReference>
<evidence type="ECO:0000256" key="8">
    <source>
        <dbReference type="ARBA" id="ARBA00022490"/>
    </source>
</evidence>
<evidence type="ECO:0000256" key="19">
    <source>
        <dbReference type="ARBA" id="ARBA00048914"/>
    </source>
</evidence>
<evidence type="ECO:0000256" key="1">
    <source>
        <dbReference type="ARBA" id="ARBA00001974"/>
    </source>
</evidence>
<evidence type="ECO:0000256" key="17">
    <source>
        <dbReference type="ARBA" id="ARBA00023316"/>
    </source>
</evidence>
<keyword evidence="9 20" id="KW-0132">Cell division</keyword>
<feature type="active site" description="Proton donor" evidence="20">
    <location>
        <position position="233"/>
    </location>
</feature>
<protein>
    <recommendedName>
        <fullName evidence="7 20">UDP-N-acetylenolpyruvoylglucosamine reductase</fullName>
        <ecNumber evidence="6 20">1.3.1.98</ecNumber>
    </recommendedName>
    <alternativeName>
        <fullName evidence="18 20">UDP-N-acetylmuramate dehydrogenase</fullName>
    </alternativeName>
</protein>
<dbReference type="InterPro" id="IPR011601">
    <property type="entry name" value="MurB_C"/>
</dbReference>
<dbReference type="EMBL" id="CP115920">
    <property type="protein sequence ID" value="XCD16292.1"/>
    <property type="molecule type" value="Genomic_DNA"/>
</dbReference>
<comment type="pathway">
    <text evidence="4 20">Cell wall biogenesis; peptidoglycan biosynthesis.</text>
</comment>
<dbReference type="GO" id="GO:0008762">
    <property type="term" value="F:UDP-N-acetylmuramate dehydrogenase activity"/>
    <property type="evidence" value="ECO:0007669"/>
    <property type="project" value="UniProtKB-UniRule"/>
</dbReference>
<evidence type="ECO:0000256" key="14">
    <source>
        <dbReference type="ARBA" id="ARBA00022984"/>
    </source>
</evidence>
<dbReference type="InterPro" id="IPR016169">
    <property type="entry name" value="FAD-bd_PCMH_sub2"/>
</dbReference>
<evidence type="ECO:0000256" key="13">
    <source>
        <dbReference type="ARBA" id="ARBA00022960"/>
    </source>
</evidence>
<dbReference type="InterPro" id="IPR016167">
    <property type="entry name" value="FAD-bd_PCMH_sub1"/>
</dbReference>
<accession>A0AAU8BI37</accession>
<evidence type="ECO:0000259" key="21">
    <source>
        <dbReference type="PROSITE" id="PS51387"/>
    </source>
</evidence>
<evidence type="ECO:0000256" key="10">
    <source>
        <dbReference type="ARBA" id="ARBA00022630"/>
    </source>
</evidence>
<keyword evidence="16 20" id="KW-0131">Cell cycle</keyword>
<feature type="active site" evidence="20">
    <location>
        <position position="163"/>
    </location>
</feature>
<dbReference type="InterPro" id="IPR006094">
    <property type="entry name" value="Oxid_FAD_bind_N"/>
</dbReference>
<sequence length="344" mass="38175">MQIQNNAQLRPYHTFGISQQCHALVEVHSVEDLIAVYQRPEWQALPKLMLGKGSNMLFTEPFEGVVIINRLSGIEVSDTATTHKLHISGGEDWPNLVKWCVEHGYAGIENLALIPGCSGSAPIQNIGAYGIELKDVCRYVDYLCLQTFEVKRLSRDECQFGYRDSIFKHALKDKAIVTAIGLELDKQWRPNLSYGPLQSLDLTTVTPKQVFDVVVKVRQEKLPDPAITGNAGSFFKNPIISQALYASVKSRHDAVVAYPAEDGMKLAAGWLIDQCGLKGHQIGGAMVHPNQALVLVNHDDATADDVVRLAAFVRQNVLDKFGVELEHEVRFMGASHEVYLKDVL</sequence>
<comment type="function">
    <text evidence="2 20">Cell wall formation.</text>
</comment>
<keyword evidence="11 20" id="KW-0274">FAD</keyword>
<gene>
    <name evidence="20 22" type="primary">murB</name>
    <name evidence="22" type="ORF">PG915_01505</name>
</gene>
<evidence type="ECO:0000313" key="22">
    <source>
        <dbReference type="EMBL" id="XCD16292.1"/>
    </source>
</evidence>
<keyword evidence="13 20" id="KW-0133">Cell shape</keyword>
<keyword evidence="15 20" id="KW-0560">Oxidoreductase</keyword>
<dbReference type="SUPFAM" id="SSF56176">
    <property type="entry name" value="FAD-binding/transporter-associated domain-like"/>
    <property type="match status" value="1"/>
</dbReference>
<dbReference type="EC" id="1.3.1.98" evidence="6 20"/>
<evidence type="ECO:0000256" key="9">
    <source>
        <dbReference type="ARBA" id="ARBA00022618"/>
    </source>
</evidence>
<dbReference type="AlphaFoldDB" id="A0AAU8BI37"/>
<evidence type="ECO:0000256" key="4">
    <source>
        <dbReference type="ARBA" id="ARBA00004752"/>
    </source>
</evidence>
<dbReference type="NCBIfam" id="TIGR00179">
    <property type="entry name" value="murB"/>
    <property type="match status" value="1"/>
</dbReference>
<dbReference type="Pfam" id="PF01565">
    <property type="entry name" value="FAD_binding_4"/>
    <property type="match status" value="1"/>
</dbReference>
<evidence type="ECO:0000256" key="3">
    <source>
        <dbReference type="ARBA" id="ARBA00004496"/>
    </source>
</evidence>
<evidence type="ECO:0000256" key="2">
    <source>
        <dbReference type="ARBA" id="ARBA00003921"/>
    </source>
</evidence>
<dbReference type="GO" id="GO:0071949">
    <property type="term" value="F:FAD binding"/>
    <property type="evidence" value="ECO:0007669"/>
    <property type="project" value="InterPro"/>
</dbReference>
<dbReference type="RefSeq" id="WP_353497583.1">
    <property type="nucleotide sequence ID" value="NZ_CP115920.1"/>
</dbReference>
<evidence type="ECO:0000256" key="15">
    <source>
        <dbReference type="ARBA" id="ARBA00023002"/>
    </source>
</evidence>
<dbReference type="PANTHER" id="PTHR21071">
    <property type="entry name" value="UDP-N-ACETYLENOLPYRUVOYLGLUCOSAMINE REDUCTASE"/>
    <property type="match status" value="1"/>
</dbReference>
<evidence type="ECO:0000256" key="7">
    <source>
        <dbReference type="ARBA" id="ARBA00015188"/>
    </source>
</evidence>
<evidence type="ECO:0000256" key="6">
    <source>
        <dbReference type="ARBA" id="ARBA00012518"/>
    </source>
</evidence>
<keyword evidence="8 20" id="KW-0963">Cytoplasm</keyword>
<feature type="domain" description="FAD-binding PCMH-type" evidence="21">
    <location>
        <begin position="17"/>
        <end position="187"/>
    </location>
</feature>
<comment type="similarity">
    <text evidence="5 20">Belongs to the MurB family.</text>
</comment>
<dbReference type="InterPro" id="IPR003170">
    <property type="entry name" value="MurB"/>
</dbReference>
<evidence type="ECO:0000256" key="5">
    <source>
        <dbReference type="ARBA" id="ARBA00010485"/>
    </source>
</evidence>
<dbReference type="Gene3D" id="3.30.43.10">
    <property type="entry name" value="Uridine Diphospho-n-acetylenolpyruvylglucosamine Reductase, domain 2"/>
    <property type="match status" value="1"/>
</dbReference>
<evidence type="ECO:0000256" key="18">
    <source>
        <dbReference type="ARBA" id="ARBA00031026"/>
    </source>
</evidence>
<keyword evidence="14 20" id="KW-0573">Peptidoglycan synthesis</keyword>
<feature type="active site" evidence="20">
    <location>
        <position position="328"/>
    </location>
</feature>
<dbReference type="InterPro" id="IPR036635">
    <property type="entry name" value="MurB_C_sf"/>
</dbReference>
<comment type="subcellular location">
    <subcellularLocation>
        <location evidence="3 20">Cytoplasm</location>
    </subcellularLocation>
</comment>
<dbReference type="GO" id="GO:0071555">
    <property type="term" value="P:cell wall organization"/>
    <property type="evidence" value="ECO:0007669"/>
    <property type="project" value="UniProtKB-KW"/>
</dbReference>
<dbReference type="GO" id="GO:0051301">
    <property type="term" value="P:cell division"/>
    <property type="evidence" value="ECO:0007669"/>
    <property type="project" value="UniProtKB-KW"/>
</dbReference>
<dbReference type="KEGG" id="vck:PG915_01505"/>
<comment type="catalytic activity">
    <reaction evidence="19 20">
        <text>UDP-N-acetyl-alpha-D-muramate + NADP(+) = UDP-N-acetyl-3-O-(1-carboxyvinyl)-alpha-D-glucosamine + NADPH + H(+)</text>
        <dbReference type="Rhea" id="RHEA:12248"/>
        <dbReference type="ChEBI" id="CHEBI:15378"/>
        <dbReference type="ChEBI" id="CHEBI:57783"/>
        <dbReference type="ChEBI" id="CHEBI:58349"/>
        <dbReference type="ChEBI" id="CHEBI:68483"/>
        <dbReference type="ChEBI" id="CHEBI:70757"/>
        <dbReference type="EC" id="1.3.1.98"/>
    </reaction>
</comment>
<dbReference type="GO" id="GO:0005829">
    <property type="term" value="C:cytosol"/>
    <property type="evidence" value="ECO:0007669"/>
    <property type="project" value="TreeGrafter"/>
</dbReference>
<dbReference type="GO" id="GO:0009252">
    <property type="term" value="P:peptidoglycan biosynthetic process"/>
    <property type="evidence" value="ECO:0007669"/>
    <property type="project" value="UniProtKB-UniRule"/>
</dbReference>
<organism evidence="22">
    <name type="scientific">Vibrio chaetopteri</name>
    <dbReference type="NCBI Taxonomy" id="3016528"/>
    <lineage>
        <taxon>Bacteria</taxon>
        <taxon>Pseudomonadati</taxon>
        <taxon>Pseudomonadota</taxon>
        <taxon>Gammaproteobacteria</taxon>
        <taxon>Vibrionales</taxon>
        <taxon>Vibrionaceae</taxon>
        <taxon>Vibrio</taxon>
    </lineage>
</organism>
<proteinExistence type="inferred from homology"/>
<dbReference type="Gene3D" id="3.90.78.10">
    <property type="entry name" value="UDP-N-acetylenolpyruvoylglucosamine reductase, C-terminal domain"/>
    <property type="match status" value="1"/>
</dbReference>
<dbReference type="PROSITE" id="PS51387">
    <property type="entry name" value="FAD_PCMH"/>
    <property type="match status" value="1"/>
</dbReference>
<keyword evidence="12 20" id="KW-0521">NADP</keyword>
<evidence type="ECO:0000256" key="11">
    <source>
        <dbReference type="ARBA" id="ARBA00022827"/>
    </source>
</evidence>
<dbReference type="InterPro" id="IPR016166">
    <property type="entry name" value="FAD-bd_PCMH"/>
</dbReference>
<reference evidence="22" key="1">
    <citation type="submission" date="2023-01" db="EMBL/GenBank/DDBJ databases">
        <title>Vibrio sp. CB1-14 genome sequencing.</title>
        <authorList>
            <person name="Otstavnykh N."/>
            <person name="Isaeva M."/>
            <person name="Meleshko D."/>
        </authorList>
    </citation>
    <scope>NUCLEOTIDE SEQUENCE</scope>
    <source>
        <strain evidence="22">CB1-14</strain>
    </source>
</reference>
<dbReference type="HAMAP" id="MF_00037">
    <property type="entry name" value="MurB"/>
    <property type="match status" value="1"/>
</dbReference>
<evidence type="ECO:0000256" key="20">
    <source>
        <dbReference type="HAMAP-Rule" id="MF_00037"/>
    </source>
</evidence>
<evidence type="ECO:0000256" key="16">
    <source>
        <dbReference type="ARBA" id="ARBA00023306"/>
    </source>
</evidence>
<dbReference type="Pfam" id="PF02873">
    <property type="entry name" value="MurB_C"/>
    <property type="match status" value="1"/>
</dbReference>